<dbReference type="AlphaFoldDB" id="X1RPU7"/>
<dbReference type="Gene3D" id="2.20.28.30">
    <property type="entry name" value="RNA polymerase ii, chain L"/>
    <property type="match status" value="1"/>
</dbReference>
<dbReference type="SUPFAM" id="SSF57850">
    <property type="entry name" value="RING/U-box"/>
    <property type="match status" value="1"/>
</dbReference>
<comment type="caution">
    <text evidence="1">The sequence shown here is derived from an EMBL/GenBank/DDBJ whole genome shotgun (WGS) entry which is preliminary data.</text>
</comment>
<accession>X1RPU7</accession>
<evidence type="ECO:0000313" key="1">
    <source>
        <dbReference type="EMBL" id="GAI68981.1"/>
    </source>
</evidence>
<protein>
    <submittedName>
        <fullName evidence="1">Uncharacterized protein</fullName>
    </submittedName>
</protein>
<proteinExistence type="predicted"/>
<gene>
    <name evidence="1" type="ORF">S12H4_11245</name>
</gene>
<organism evidence="1">
    <name type="scientific">marine sediment metagenome</name>
    <dbReference type="NCBI Taxonomy" id="412755"/>
    <lineage>
        <taxon>unclassified sequences</taxon>
        <taxon>metagenomes</taxon>
        <taxon>ecological metagenomes</taxon>
    </lineage>
</organism>
<reference evidence="1" key="1">
    <citation type="journal article" date="2014" name="Front. Microbiol.">
        <title>High frequency of phylogenetically diverse reductive dehalogenase-homologous genes in deep subseafloor sedimentary metagenomes.</title>
        <authorList>
            <person name="Kawai M."/>
            <person name="Futagami T."/>
            <person name="Toyoda A."/>
            <person name="Takaki Y."/>
            <person name="Nishi S."/>
            <person name="Hori S."/>
            <person name="Arai W."/>
            <person name="Tsubouchi T."/>
            <person name="Morono Y."/>
            <person name="Uchiyama I."/>
            <person name="Ito T."/>
            <person name="Fujiyama A."/>
            <person name="Inagaki F."/>
            <person name="Takami H."/>
        </authorList>
    </citation>
    <scope>NUCLEOTIDE SEQUENCE</scope>
    <source>
        <strain evidence="1">Expedition CK06-06</strain>
    </source>
</reference>
<dbReference type="EMBL" id="BARW01005003">
    <property type="protein sequence ID" value="GAI68981.1"/>
    <property type="molecule type" value="Genomic_DNA"/>
</dbReference>
<sequence length="49" mass="5592">MNNKPMKKVRCKHCGHIFEVEAQETHITCPKCGKDFWVAFIGLIGGKFL</sequence>
<name>X1RPU7_9ZZZZ</name>